<dbReference type="Gene3D" id="3.90.70.10">
    <property type="entry name" value="Cysteine proteinases"/>
    <property type="match status" value="1"/>
</dbReference>
<dbReference type="GO" id="GO:0005634">
    <property type="term" value="C:nucleus"/>
    <property type="evidence" value="ECO:0007669"/>
    <property type="project" value="TreeGrafter"/>
</dbReference>
<dbReference type="AlphaFoldDB" id="A0A0A9YMI5"/>
<dbReference type="GO" id="GO:0016579">
    <property type="term" value="P:protein deubiquitination"/>
    <property type="evidence" value="ECO:0007669"/>
    <property type="project" value="InterPro"/>
</dbReference>
<dbReference type="PROSITE" id="PS00973">
    <property type="entry name" value="USP_2"/>
    <property type="match status" value="1"/>
</dbReference>
<name>A0A0A9YMI5_LYGHE</name>
<evidence type="ECO:0000256" key="1">
    <source>
        <dbReference type="ARBA" id="ARBA00009085"/>
    </source>
</evidence>
<dbReference type="PANTHER" id="PTHR24006">
    <property type="entry name" value="UBIQUITIN CARBOXYL-TERMINAL HYDROLASE"/>
    <property type="match status" value="1"/>
</dbReference>
<proteinExistence type="inferred from homology"/>
<dbReference type="InterPro" id="IPR038765">
    <property type="entry name" value="Papain-like_cys_pep_sf"/>
</dbReference>
<organism evidence="3">
    <name type="scientific">Lygus hesperus</name>
    <name type="common">Western plant bug</name>
    <dbReference type="NCBI Taxonomy" id="30085"/>
    <lineage>
        <taxon>Eukaryota</taxon>
        <taxon>Metazoa</taxon>
        <taxon>Ecdysozoa</taxon>
        <taxon>Arthropoda</taxon>
        <taxon>Hexapoda</taxon>
        <taxon>Insecta</taxon>
        <taxon>Pterygota</taxon>
        <taxon>Neoptera</taxon>
        <taxon>Paraneoptera</taxon>
        <taxon>Hemiptera</taxon>
        <taxon>Heteroptera</taxon>
        <taxon>Panheteroptera</taxon>
        <taxon>Cimicomorpha</taxon>
        <taxon>Miridae</taxon>
        <taxon>Mirini</taxon>
        <taxon>Lygus</taxon>
    </lineage>
</organism>
<dbReference type="PANTHER" id="PTHR24006:SF914">
    <property type="entry name" value="CARBOXYL-TERMINAL HYDROLASE, PUTATIVE-RELATED"/>
    <property type="match status" value="1"/>
</dbReference>
<protein>
    <submittedName>
        <fullName evidence="3">Ubiquitin carboxyl-terminal hydrolase 36</fullName>
    </submittedName>
</protein>
<gene>
    <name evidence="3" type="primary">Usp36_5</name>
    <name evidence="3" type="ORF">CM83_33149</name>
</gene>
<keyword evidence="3" id="KW-0378">Hydrolase</keyword>
<dbReference type="InterPro" id="IPR001394">
    <property type="entry name" value="Peptidase_C19_UCH"/>
</dbReference>
<feature type="domain" description="USP" evidence="2">
    <location>
        <begin position="1"/>
        <end position="115"/>
    </location>
</feature>
<dbReference type="EMBL" id="GBHO01012879">
    <property type="protein sequence ID" value="JAG30725.1"/>
    <property type="molecule type" value="Transcribed_RNA"/>
</dbReference>
<comment type="similarity">
    <text evidence="1">Belongs to the peptidase C19 family.</text>
</comment>
<dbReference type="InterPro" id="IPR050164">
    <property type="entry name" value="Peptidase_C19"/>
</dbReference>
<dbReference type="GO" id="GO:0004843">
    <property type="term" value="F:cysteine-type deubiquitinase activity"/>
    <property type="evidence" value="ECO:0007669"/>
    <property type="project" value="InterPro"/>
</dbReference>
<dbReference type="InterPro" id="IPR018200">
    <property type="entry name" value="USP_CS"/>
</dbReference>
<dbReference type="GO" id="GO:0005829">
    <property type="term" value="C:cytosol"/>
    <property type="evidence" value="ECO:0007669"/>
    <property type="project" value="TreeGrafter"/>
</dbReference>
<reference evidence="3" key="2">
    <citation type="submission" date="2014-07" db="EMBL/GenBank/DDBJ databases">
        <authorList>
            <person name="Hull J."/>
        </authorList>
    </citation>
    <scope>NUCLEOTIDE SEQUENCE</scope>
</reference>
<evidence type="ECO:0000313" key="3">
    <source>
        <dbReference type="EMBL" id="JAG30725.1"/>
    </source>
</evidence>
<dbReference type="PROSITE" id="PS50235">
    <property type="entry name" value="USP_3"/>
    <property type="match status" value="1"/>
</dbReference>
<sequence length="138" mass="15661">MLQLKRFDASGQKVSKYVSYPLVLDVTKYCTAAAITRVQHRGSGKDIVRSSRELYKYELNAICVHDGKSLHFGHYYAIVKAANGTWYMCNDTYVSPMSEEKVLNMQAYMLFYSRILPDSNHNNTDTHGNCALQSVAVH</sequence>
<accession>A0A0A9YMI5</accession>
<dbReference type="InterPro" id="IPR028889">
    <property type="entry name" value="USP"/>
</dbReference>
<dbReference type="Pfam" id="PF00443">
    <property type="entry name" value="UCH"/>
    <property type="match status" value="1"/>
</dbReference>
<evidence type="ECO:0000259" key="2">
    <source>
        <dbReference type="PROSITE" id="PS50235"/>
    </source>
</evidence>
<dbReference type="SUPFAM" id="SSF54001">
    <property type="entry name" value="Cysteine proteinases"/>
    <property type="match status" value="1"/>
</dbReference>
<reference evidence="3" key="1">
    <citation type="journal article" date="2014" name="PLoS ONE">
        <title>Transcriptome-Based Identification of ABC Transporters in the Western Tarnished Plant Bug Lygus hesperus.</title>
        <authorList>
            <person name="Hull J.J."/>
            <person name="Chaney K."/>
            <person name="Geib S.M."/>
            <person name="Fabrick J.A."/>
            <person name="Brent C.S."/>
            <person name="Walsh D."/>
            <person name="Lavine L.C."/>
        </authorList>
    </citation>
    <scope>NUCLEOTIDE SEQUENCE</scope>
</reference>